<accession>A0ABZ1YI63</accession>
<dbReference type="InterPro" id="IPR045582">
    <property type="entry name" value="Trehalase-like_N"/>
</dbReference>
<dbReference type="EMBL" id="CP109441">
    <property type="protein sequence ID" value="WUV42646.1"/>
    <property type="molecule type" value="Genomic_DNA"/>
</dbReference>
<protein>
    <submittedName>
        <fullName evidence="3">Glycoside hydrolase family 15 protein</fullName>
    </submittedName>
</protein>
<dbReference type="Pfam" id="PF00723">
    <property type="entry name" value="Glyco_hydro_15"/>
    <property type="match status" value="1"/>
</dbReference>
<gene>
    <name evidence="3" type="ORF">OG563_25665</name>
</gene>
<dbReference type="Pfam" id="PF19291">
    <property type="entry name" value="TREH_N"/>
    <property type="match status" value="1"/>
</dbReference>
<sequence>MTAENITRPHVLREYAFLADGERGVLVGPHGDFAWMCAPRWHSDAVFAGLVGGDGAYSVTPSGRYVWGGFYQTGTLIWNSHWLVGSSVVECREALAFPGDPHRVVVLRRIVAVHGDAEVDVVLRPAGQFGNAKTRDLHRTDDGLWLARVGDLALRWTGGASASVRDGRGWTDRITLRQGETHDLVLEFSDIALPDEPPDPHTAWAQTESAWQRGVPELGPCAASRDTAQAYAVMRGMTSSTNGMVAAATTGLPERADRGENYDYRYVWLRDQCFAGQAVAADGPHPLLDNALRFVGERLLAEGPDVLPAYTITGQPIPEPSNLDLPGYPGGRTVVGNRVRDQSQLDVFGEALLLFAAGARHERLTEDSRKAVSVTVGAIAERWRRPDAGIWEVEDRYWTHSRLACVSGLRTVAAVAETGADPVFCTALADTIMAETARTSVHPSGAWQQAPDAAGVDAALLLPAIRGGVPADDPRSLATFRAVQRELCTDYYVYRYRHDEQPLETNEGAFLFCGFVMAIAAAQLGQQVSAARYFERNRAACGTPGLFAEEFDVRQRQLRGNMPQAFVHAMLFESSVQLTRFGDE</sequence>
<organism evidence="3 4">
    <name type="scientific">Nocardia vinacea</name>
    <dbReference type="NCBI Taxonomy" id="96468"/>
    <lineage>
        <taxon>Bacteria</taxon>
        <taxon>Bacillati</taxon>
        <taxon>Actinomycetota</taxon>
        <taxon>Actinomycetes</taxon>
        <taxon>Mycobacteriales</taxon>
        <taxon>Nocardiaceae</taxon>
        <taxon>Nocardia</taxon>
    </lineage>
</organism>
<feature type="domain" description="GH15-like" evidence="1">
    <location>
        <begin position="242"/>
        <end position="572"/>
    </location>
</feature>
<feature type="domain" description="Trehalase-like N-terminal" evidence="2">
    <location>
        <begin position="15"/>
        <end position="175"/>
    </location>
</feature>
<dbReference type="InterPro" id="IPR011613">
    <property type="entry name" value="GH15-like"/>
</dbReference>
<reference evidence="3" key="1">
    <citation type="submission" date="2022-10" db="EMBL/GenBank/DDBJ databases">
        <title>The complete genomes of actinobacterial strains from the NBC collection.</title>
        <authorList>
            <person name="Joergensen T.S."/>
            <person name="Alvarez Arevalo M."/>
            <person name="Sterndorff E.B."/>
            <person name="Faurdal D."/>
            <person name="Vuksanovic O."/>
            <person name="Mourched A.-S."/>
            <person name="Charusanti P."/>
            <person name="Shaw S."/>
            <person name="Blin K."/>
            <person name="Weber T."/>
        </authorList>
    </citation>
    <scope>NUCLEOTIDE SEQUENCE</scope>
    <source>
        <strain evidence="3">NBC_01482</strain>
    </source>
</reference>
<keyword evidence="4" id="KW-1185">Reference proteome</keyword>
<dbReference type="Proteomes" id="UP001432062">
    <property type="component" value="Chromosome"/>
</dbReference>
<dbReference type="InterPro" id="IPR008928">
    <property type="entry name" value="6-hairpin_glycosidase_sf"/>
</dbReference>
<evidence type="ECO:0000313" key="3">
    <source>
        <dbReference type="EMBL" id="WUV42646.1"/>
    </source>
</evidence>
<evidence type="ECO:0000313" key="4">
    <source>
        <dbReference type="Proteomes" id="UP001432062"/>
    </source>
</evidence>
<dbReference type="SUPFAM" id="SSF48208">
    <property type="entry name" value="Six-hairpin glycosidases"/>
    <property type="match status" value="1"/>
</dbReference>
<dbReference type="GO" id="GO:0016787">
    <property type="term" value="F:hydrolase activity"/>
    <property type="evidence" value="ECO:0007669"/>
    <property type="project" value="UniProtKB-KW"/>
</dbReference>
<dbReference type="InterPro" id="IPR012341">
    <property type="entry name" value="6hp_glycosidase-like_sf"/>
</dbReference>
<proteinExistence type="predicted"/>
<dbReference type="RefSeq" id="WP_329405277.1">
    <property type="nucleotide sequence ID" value="NZ_CP109441.1"/>
</dbReference>
<keyword evidence="3" id="KW-0378">Hydrolase</keyword>
<evidence type="ECO:0000259" key="1">
    <source>
        <dbReference type="Pfam" id="PF00723"/>
    </source>
</evidence>
<evidence type="ECO:0000259" key="2">
    <source>
        <dbReference type="Pfam" id="PF19291"/>
    </source>
</evidence>
<dbReference type="PANTHER" id="PTHR31616">
    <property type="entry name" value="TREHALASE"/>
    <property type="match status" value="1"/>
</dbReference>
<name>A0ABZ1YI63_9NOCA</name>
<dbReference type="PANTHER" id="PTHR31616:SF10">
    <property type="entry name" value="TREHALASE"/>
    <property type="match status" value="1"/>
</dbReference>
<dbReference type="Gene3D" id="1.50.10.10">
    <property type="match status" value="1"/>
</dbReference>